<dbReference type="PANTHER" id="PTHR37534:SF39">
    <property type="entry name" value="TRANSCRIPTION FACTOR DOMAIN-CONTAINING PROTEIN"/>
    <property type="match status" value="1"/>
</dbReference>
<dbReference type="PROSITE" id="PS00463">
    <property type="entry name" value="ZN2_CY6_FUNGAL_1"/>
    <property type="match status" value="1"/>
</dbReference>
<protein>
    <recommendedName>
        <fullName evidence="3">Zn(2)-C6 fungal-type domain-containing protein</fullName>
    </recommendedName>
</protein>
<dbReference type="InterPro" id="IPR001138">
    <property type="entry name" value="Zn2Cys6_DnaBD"/>
</dbReference>
<evidence type="ECO:0000313" key="4">
    <source>
        <dbReference type="EMBL" id="RYN83284.1"/>
    </source>
</evidence>
<dbReference type="GO" id="GO:0005634">
    <property type="term" value="C:nucleus"/>
    <property type="evidence" value="ECO:0007669"/>
    <property type="project" value="UniProtKB-SubCell"/>
</dbReference>
<evidence type="ECO:0000256" key="2">
    <source>
        <dbReference type="ARBA" id="ARBA00023242"/>
    </source>
</evidence>
<dbReference type="PANTHER" id="PTHR37534">
    <property type="entry name" value="TRANSCRIPTIONAL ACTIVATOR PROTEIN UGA3"/>
    <property type="match status" value="1"/>
</dbReference>
<dbReference type="Gene3D" id="4.10.240.10">
    <property type="entry name" value="Zn(2)-C6 fungal-type DNA-binding domain"/>
    <property type="match status" value="1"/>
</dbReference>
<keyword evidence="2" id="KW-0539">Nucleus</keyword>
<dbReference type="EMBL" id="PDXD01000001">
    <property type="protein sequence ID" value="RYN83284.1"/>
    <property type="molecule type" value="Genomic_DNA"/>
</dbReference>
<dbReference type="GO" id="GO:0000976">
    <property type="term" value="F:transcription cis-regulatory region binding"/>
    <property type="evidence" value="ECO:0007669"/>
    <property type="project" value="TreeGrafter"/>
</dbReference>
<dbReference type="GO" id="GO:0008270">
    <property type="term" value="F:zinc ion binding"/>
    <property type="evidence" value="ECO:0007669"/>
    <property type="project" value="InterPro"/>
</dbReference>
<dbReference type="VEuPathDB" id="FungiDB:CC77DRAFT_1024123"/>
<comment type="subcellular location">
    <subcellularLocation>
        <location evidence="1">Nucleus</location>
    </subcellularLocation>
</comment>
<dbReference type="GO" id="GO:0000981">
    <property type="term" value="F:DNA-binding transcription factor activity, RNA polymerase II-specific"/>
    <property type="evidence" value="ECO:0007669"/>
    <property type="project" value="InterPro"/>
</dbReference>
<evidence type="ECO:0000313" key="5">
    <source>
        <dbReference type="Proteomes" id="UP000291422"/>
    </source>
</evidence>
<dbReference type="Pfam" id="PF00172">
    <property type="entry name" value="Zn_clus"/>
    <property type="match status" value="1"/>
</dbReference>
<evidence type="ECO:0000259" key="3">
    <source>
        <dbReference type="PROSITE" id="PS50048"/>
    </source>
</evidence>
<sequence length="505" mass="56775">MTAAKTATKGCWTCKDRKVSCDRAVPVCNKCSKSKRVCGGYGIRLSWVKNNDHKKWLLEPGHRELQHTRIRRQSEQWINVSSTDIRLHILAKATIGGVKGEHVQRDQLALPKLTRSVASVTTKVAVSDAELVQYFEDIVVGILPSVGRERTEVGRLLLRMALSGRSISSMALLLSLVALASRHRGNDMVHAARAKNAAIEALVSATSPGLDSDASIEHIATGLVLCLVETDLDCDWIGHLCGARNIIPTVDKKAHSVGSDAAIILDWLYYFVTFTRFSFRHWRTYMIRSTSHELGFKAANHTCSVQYRIARIAFAEDMSIIATYAHPLLQLLAEVFETRLYASDPLYHSTDYQHSLDNLKSRLNDVDLVTRDDGRESDKYYCLEFTKLAGLIYLERVSRNFSGQSTQLDRWKEYALCILAKLDTHPPSFAMFVVGCEAHTDEERLVMLDFFTKLEQGPYLNSLLEAKGMIQTAWIQHDLGAEGELEYIHKVNLVMSSRDVIPSFI</sequence>
<dbReference type="Proteomes" id="UP000291422">
    <property type="component" value="Unassembled WGS sequence"/>
</dbReference>
<dbReference type="Pfam" id="PF11951">
    <property type="entry name" value="Fungal_trans_2"/>
    <property type="match status" value="1"/>
</dbReference>
<feature type="domain" description="Zn(2)-C6 fungal-type" evidence="3">
    <location>
        <begin position="10"/>
        <end position="38"/>
    </location>
</feature>
<dbReference type="AlphaFoldDB" id="A0A4Q4NVN6"/>
<reference evidence="5" key="1">
    <citation type="journal article" date="2019" name="bioRxiv">
        <title>Genomics, evolutionary history and diagnostics of the Alternaria alternata species group including apple and Asian pear pathotypes.</title>
        <authorList>
            <person name="Armitage A.D."/>
            <person name="Cockerton H.M."/>
            <person name="Sreenivasaprasad S."/>
            <person name="Woodhall J.W."/>
            <person name="Lane C.R."/>
            <person name="Harrison R.J."/>
            <person name="Clarkson J.P."/>
        </authorList>
    </citation>
    <scope>NUCLEOTIDE SEQUENCE [LARGE SCALE GENOMIC DNA]</scope>
    <source>
        <strain evidence="5">FERA 1177</strain>
    </source>
</reference>
<name>A0A4Q4NVN6_ALTAL</name>
<dbReference type="SMART" id="SM00066">
    <property type="entry name" value="GAL4"/>
    <property type="match status" value="1"/>
</dbReference>
<gene>
    <name evidence="4" type="ORF">AA0117_g1736</name>
</gene>
<comment type="caution">
    <text evidence="4">The sequence shown here is derived from an EMBL/GenBank/DDBJ whole genome shotgun (WGS) entry which is preliminary data.</text>
</comment>
<accession>A0A4Q4NVN6</accession>
<dbReference type="CDD" id="cd00067">
    <property type="entry name" value="GAL4"/>
    <property type="match status" value="1"/>
</dbReference>
<dbReference type="InterPro" id="IPR036864">
    <property type="entry name" value="Zn2-C6_fun-type_DNA-bd_sf"/>
</dbReference>
<dbReference type="InterPro" id="IPR021858">
    <property type="entry name" value="Fun_TF"/>
</dbReference>
<dbReference type="SUPFAM" id="SSF57701">
    <property type="entry name" value="Zn2/Cys6 DNA-binding domain"/>
    <property type="match status" value="1"/>
</dbReference>
<proteinExistence type="predicted"/>
<dbReference type="PROSITE" id="PS50048">
    <property type="entry name" value="ZN2_CY6_FUNGAL_2"/>
    <property type="match status" value="1"/>
</dbReference>
<dbReference type="GO" id="GO:0045944">
    <property type="term" value="P:positive regulation of transcription by RNA polymerase II"/>
    <property type="evidence" value="ECO:0007669"/>
    <property type="project" value="TreeGrafter"/>
</dbReference>
<evidence type="ECO:0000256" key="1">
    <source>
        <dbReference type="ARBA" id="ARBA00004123"/>
    </source>
</evidence>
<organism evidence="4 5">
    <name type="scientific">Alternaria alternata</name>
    <name type="common">Alternaria rot fungus</name>
    <name type="synonym">Torula alternata</name>
    <dbReference type="NCBI Taxonomy" id="5599"/>
    <lineage>
        <taxon>Eukaryota</taxon>
        <taxon>Fungi</taxon>
        <taxon>Dikarya</taxon>
        <taxon>Ascomycota</taxon>
        <taxon>Pezizomycotina</taxon>
        <taxon>Dothideomycetes</taxon>
        <taxon>Pleosporomycetidae</taxon>
        <taxon>Pleosporales</taxon>
        <taxon>Pleosporineae</taxon>
        <taxon>Pleosporaceae</taxon>
        <taxon>Alternaria</taxon>
        <taxon>Alternaria sect. Alternaria</taxon>
        <taxon>Alternaria alternata complex</taxon>
    </lineage>
</organism>